<dbReference type="InterPro" id="IPR050557">
    <property type="entry name" value="RTX_toxin/Mannuronan_C5-epim"/>
</dbReference>
<evidence type="ECO:0000256" key="1">
    <source>
        <dbReference type="ARBA" id="ARBA00004613"/>
    </source>
</evidence>
<protein>
    <recommendedName>
        <fullName evidence="4">DUF4214 domain-containing protein</fullName>
    </recommendedName>
</protein>
<dbReference type="Gene3D" id="2.150.10.10">
    <property type="entry name" value="Serralysin-like metalloprotease, C-terminal"/>
    <property type="match status" value="2"/>
</dbReference>
<gene>
    <name evidence="5" type="ORF">DK389_28795</name>
</gene>
<dbReference type="PRINTS" id="PR00313">
    <property type="entry name" value="CABNDNGRPT"/>
</dbReference>
<dbReference type="PANTHER" id="PTHR38340">
    <property type="entry name" value="S-LAYER PROTEIN"/>
    <property type="match status" value="1"/>
</dbReference>
<dbReference type="InterPro" id="IPR018511">
    <property type="entry name" value="Hemolysin-typ_Ca-bd_CS"/>
</dbReference>
<feature type="domain" description="DUF4214" evidence="4">
    <location>
        <begin position="601"/>
        <end position="665"/>
    </location>
</feature>
<evidence type="ECO:0000256" key="2">
    <source>
        <dbReference type="ARBA" id="ARBA00022525"/>
    </source>
</evidence>
<keyword evidence="2" id="KW-0964">Secreted</keyword>
<comment type="subcellular location">
    <subcellularLocation>
        <location evidence="1">Secreted</location>
    </subcellularLocation>
</comment>
<accession>A0A2U8WC76</accession>
<dbReference type="InterPro" id="IPR001343">
    <property type="entry name" value="Hemolysn_Ca-bd"/>
</dbReference>
<dbReference type="EMBL" id="CP029550">
    <property type="protein sequence ID" value="AWN43784.1"/>
    <property type="molecule type" value="Genomic_DNA"/>
</dbReference>
<dbReference type="PANTHER" id="PTHR38340:SF1">
    <property type="entry name" value="S-LAYER PROTEIN"/>
    <property type="match status" value="1"/>
</dbReference>
<dbReference type="InterPro" id="IPR025282">
    <property type="entry name" value="DUF4214"/>
</dbReference>
<dbReference type="KEGG" id="mets:DK389_28795"/>
<name>A0A2U8WC76_9HYPH</name>
<dbReference type="OrthoDB" id="7970799at2"/>
<feature type="compositionally biased region" description="Low complexity" evidence="3">
    <location>
        <begin position="456"/>
        <end position="469"/>
    </location>
</feature>
<evidence type="ECO:0000259" key="4">
    <source>
        <dbReference type="Pfam" id="PF13946"/>
    </source>
</evidence>
<evidence type="ECO:0000313" key="6">
    <source>
        <dbReference type="Proteomes" id="UP000245926"/>
    </source>
</evidence>
<dbReference type="GO" id="GO:0005576">
    <property type="term" value="C:extracellular region"/>
    <property type="evidence" value="ECO:0007669"/>
    <property type="project" value="UniProtKB-SubCell"/>
</dbReference>
<sequence length="711" mass="73922">MALYHNLSGASDINKWNAGLEGALVNAAASSSGLVVFGNTRIYGEGLVYTIDGLQAGRIDKIEMFVPSTGVVEQSIDVINQFVATTGGLSVNIRYLLTGYSYSPGGASSFFAGALNAQDIIYGNDTDEAILGYGENDIIFGMKGNDTIYGDQVISVSVGHDTIYGDDGNDRIYGGKGNDIIDGGNGNDILVGNDPLDNSASAGSYIYLAGLDEIHGGAGNDSIFAQVESNGGGANNNFYTWAGGVIADGGSGFDQIRANLSHISTSITLDWRNPSTINTLIDGSKFQNLEQYFVVTGIGNDVIYDGAFQDRIATGAGNDIVYYGGSKLNVEAGFGNQTSGIDLGSGNDRFYASGIGISEGTLGDAISYIDGGDGYDEAWISFNLAPGGRTLDALADLQNFERLDYAGSTGIDIVSGTNGDDFIFGAGGSDRLVGRAGNDTLSGEDGSDDLSGGEGNDSLSGGNGNDLLTGGAGNDTLTGDAGYDLAFFTGPMSDYEITVSVDGSSGLLYWKATDSVAGRNGMDLLFGVEEMRFGDGTSVVLSLPEQAQAFGKLSTGATDAGGQVLALYSGLLGRAPDIGGLTYWADKFEHGTSARDLGQLLLSSAEGQARAGALGSGDFVNQLYQSTLGRPADSGGLAYWTDQLDNQGAQRIDVANGFVFSAEHVSSLQSVFDTGLFVPDEQAGAVARLYYTMLEQIPRRLRRVGGWHVDG</sequence>
<proteinExistence type="predicted"/>
<dbReference type="InterPro" id="IPR011049">
    <property type="entry name" value="Serralysin-like_metalloprot_C"/>
</dbReference>
<dbReference type="Proteomes" id="UP000245926">
    <property type="component" value="Chromosome"/>
</dbReference>
<dbReference type="Pfam" id="PF00353">
    <property type="entry name" value="HemolysinCabind"/>
    <property type="match status" value="5"/>
</dbReference>
<dbReference type="Pfam" id="PF13946">
    <property type="entry name" value="DUF4214"/>
    <property type="match status" value="1"/>
</dbReference>
<organism evidence="5 6">
    <name type="scientific">Methylobacterium durans</name>
    <dbReference type="NCBI Taxonomy" id="2202825"/>
    <lineage>
        <taxon>Bacteria</taxon>
        <taxon>Pseudomonadati</taxon>
        <taxon>Pseudomonadota</taxon>
        <taxon>Alphaproteobacteria</taxon>
        <taxon>Hyphomicrobiales</taxon>
        <taxon>Methylobacteriaceae</taxon>
        <taxon>Methylobacterium</taxon>
    </lineage>
</organism>
<dbReference type="SUPFAM" id="SSF51120">
    <property type="entry name" value="beta-Roll"/>
    <property type="match status" value="2"/>
</dbReference>
<dbReference type="GO" id="GO:0005509">
    <property type="term" value="F:calcium ion binding"/>
    <property type="evidence" value="ECO:0007669"/>
    <property type="project" value="InterPro"/>
</dbReference>
<dbReference type="RefSeq" id="WP_109894914.1">
    <property type="nucleotide sequence ID" value="NZ_CP029550.1"/>
</dbReference>
<dbReference type="InterPro" id="IPR038255">
    <property type="entry name" value="PBS_linker_sf"/>
</dbReference>
<reference evidence="6" key="1">
    <citation type="submission" date="2018-05" db="EMBL/GenBank/DDBJ databases">
        <title>Complete Genome Sequence of Methylobacterium sp. 17SD2-17.</title>
        <authorList>
            <person name="Srinivasan S."/>
        </authorList>
    </citation>
    <scope>NUCLEOTIDE SEQUENCE [LARGE SCALE GENOMIC DNA]</scope>
    <source>
        <strain evidence="6">17SD2-17</strain>
    </source>
</reference>
<dbReference type="PROSITE" id="PS00330">
    <property type="entry name" value="HEMOLYSIN_CALCIUM"/>
    <property type="match status" value="5"/>
</dbReference>
<dbReference type="AlphaFoldDB" id="A0A2U8WC76"/>
<keyword evidence="6" id="KW-1185">Reference proteome</keyword>
<dbReference type="Gene3D" id="1.10.3130.20">
    <property type="entry name" value="Phycobilisome linker domain"/>
    <property type="match status" value="1"/>
</dbReference>
<feature type="region of interest" description="Disordered" evidence="3">
    <location>
        <begin position="435"/>
        <end position="471"/>
    </location>
</feature>
<evidence type="ECO:0000313" key="5">
    <source>
        <dbReference type="EMBL" id="AWN43784.1"/>
    </source>
</evidence>
<evidence type="ECO:0000256" key="3">
    <source>
        <dbReference type="SAM" id="MobiDB-lite"/>
    </source>
</evidence>